<dbReference type="EMBL" id="CAJNNW010028153">
    <property type="protein sequence ID" value="CAE8694893.1"/>
    <property type="molecule type" value="Genomic_DNA"/>
</dbReference>
<feature type="chain" id="PRO_5036221865" evidence="1">
    <location>
        <begin position="31"/>
        <end position="111"/>
    </location>
</feature>
<name>A0A813DP94_POLGL</name>
<evidence type="ECO:0000313" key="3">
    <source>
        <dbReference type="EMBL" id="CAE8694893.1"/>
    </source>
</evidence>
<sequence length="111" mass="12569">MHSYTDLFWHLSNLCILCTWPMAFDSCAVASTMASEAQAPAATTSSDVCGHKALQQQTVRDPKYNNNHQKQQQQQQQEKLFVPCSNEVYDLAQMALLMVLAQLLIPRWTLP</sequence>
<dbReference type="Proteomes" id="UP000626109">
    <property type="component" value="Unassembled WGS sequence"/>
</dbReference>
<protein>
    <submittedName>
        <fullName evidence="2">Uncharacterized protein</fullName>
    </submittedName>
</protein>
<proteinExistence type="predicted"/>
<keyword evidence="1" id="KW-0732">Signal</keyword>
<feature type="signal peptide" evidence="1">
    <location>
        <begin position="1"/>
        <end position="30"/>
    </location>
</feature>
<dbReference type="AlphaFoldDB" id="A0A813DP94"/>
<evidence type="ECO:0000256" key="1">
    <source>
        <dbReference type="SAM" id="SignalP"/>
    </source>
</evidence>
<evidence type="ECO:0000313" key="2">
    <source>
        <dbReference type="EMBL" id="CAE8588891.1"/>
    </source>
</evidence>
<comment type="caution">
    <text evidence="2">The sequence shown here is derived from an EMBL/GenBank/DDBJ whole genome shotgun (WGS) entry which is preliminary data.</text>
</comment>
<gene>
    <name evidence="2" type="ORF">PGLA1383_LOCUS7675</name>
    <name evidence="3" type="ORF">PGLA2088_LOCUS29072</name>
</gene>
<accession>A0A813DP94</accession>
<keyword evidence="4" id="KW-1185">Reference proteome</keyword>
<evidence type="ECO:0000313" key="4">
    <source>
        <dbReference type="Proteomes" id="UP000654075"/>
    </source>
</evidence>
<dbReference type="Proteomes" id="UP000654075">
    <property type="component" value="Unassembled WGS sequence"/>
</dbReference>
<organism evidence="2 4">
    <name type="scientific">Polarella glacialis</name>
    <name type="common">Dinoflagellate</name>
    <dbReference type="NCBI Taxonomy" id="89957"/>
    <lineage>
        <taxon>Eukaryota</taxon>
        <taxon>Sar</taxon>
        <taxon>Alveolata</taxon>
        <taxon>Dinophyceae</taxon>
        <taxon>Suessiales</taxon>
        <taxon>Suessiaceae</taxon>
        <taxon>Polarella</taxon>
    </lineage>
</organism>
<reference evidence="2" key="1">
    <citation type="submission" date="2021-02" db="EMBL/GenBank/DDBJ databases">
        <authorList>
            <person name="Dougan E. K."/>
            <person name="Rhodes N."/>
            <person name="Thang M."/>
            <person name="Chan C."/>
        </authorList>
    </citation>
    <scope>NUCLEOTIDE SEQUENCE</scope>
</reference>
<dbReference type="EMBL" id="CAJNNV010003371">
    <property type="protein sequence ID" value="CAE8588891.1"/>
    <property type="molecule type" value="Genomic_DNA"/>
</dbReference>